<dbReference type="AlphaFoldDB" id="A0A4Z1IAN3"/>
<sequence>MRYVYIDQDSTILAMWTVIRILYPGGIANMVTLWADLWIQYISGLACANIDPVLRSTTYVMALSSISILIGMKSGEYAEARSPR</sequence>
<gene>
    <name evidence="2" type="ORF">BCON_0056g00170</name>
</gene>
<dbReference type="Proteomes" id="UP000297527">
    <property type="component" value="Unassembled WGS sequence"/>
</dbReference>
<protein>
    <submittedName>
        <fullName evidence="2">Uncharacterized protein</fullName>
    </submittedName>
</protein>
<evidence type="ECO:0000313" key="3">
    <source>
        <dbReference type="Proteomes" id="UP000297527"/>
    </source>
</evidence>
<keyword evidence="1" id="KW-0472">Membrane</keyword>
<keyword evidence="1" id="KW-0812">Transmembrane</keyword>
<organism evidence="2 3">
    <name type="scientific">Botryotinia convoluta</name>
    <dbReference type="NCBI Taxonomy" id="54673"/>
    <lineage>
        <taxon>Eukaryota</taxon>
        <taxon>Fungi</taxon>
        <taxon>Dikarya</taxon>
        <taxon>Ascomycota</taxon>
        <taxon>Pezizomycotina</taxon>
        <taxon>Leotiomycetes</taxon>
        <taxon>Helotiales</taxon>
        <taxon>Sclerotiniaceae</taxon>
        <taxon>Botryotinia</taxon>
    </lineage>
</organism>
<proteinExistence type="predicted"/>
<evidence type="ECO:0000256" key="1">
    <source>
        <dbReference type="SAM" id="Phobius"/>
    </source>
</evidence>
<evidence type="ECO:0000313" key="2">
    <source>
        <dbReference type="EMBL" id="TGO58325.1"/>
    </source>
</evidence>
<keyword evidence="1" id="KW-1133">Transmembrane helix</keyword>
<name>A0A4Z1IAN3_9HELO</name>
<dbReference type="EMBL" id="PQXN01000056">
    <property type="protein sequence ID" value="TGO58325.1"/>
    <property type="molecule type" value="Genomic_DNA"/>
</dbReference>
<accession>A0A4Z1IAN3</accession>
<feature type="transmembrane region" description="Helical" evidence="1">
    <location>
        <begin position="21"/>
        <end position="41"/>
    </location>
</feature>
<keyword evidence="3" id="KW-1185">Reference proteome</keyword>
<reference evidence="2 3" key="1">
    <citation type="submission" date="2017-12" db="EMBL/GenBank/DDBJ databases">
        <title>Comparative genomics of Botrytis spp.</title>
        <authorList>
            <person name="Valero-Jimenez C.A."/>
            <person name="Tapia P."/>
            <person name="Veloso J."/>
            <person name="Silva-Moreno E."/>
            <person name="Staats M."/>
            <person name="Valdes J.H."/>
            <person name="Van Kan J.A.L."/>
        </authorList>
    </citation>
    <scope>NUCLEOTIDE SEQUENCE [LARGE SCALE GENOMIC DNA]</scope>
    <source>
        <strain evidence="2 3">MUCL11595</strain>
    </source>
</reference>
<comment type="caution">
    <text evidence="2">The sequence shown here is derived from an EMBL/GenBank/DDBJ whole genome shotgun (WGS) entry which is preliminary data.</text>
</comment>